<keyword evidence="3" id="KW-1185">Reference proteome</keyword>
<proteinExistence type="predicted"/>
<sequence>MNAGNDIYTAKNSSPGYISSLLKEHVLVNATRNYYNLMLGGILCVIMIVLLLPQVHKVVLKLKKRQVPY</sequence>
<evidence type="ECO:0000313" key="3">
    <source>
        <dbReference type="Proteomes" id="UP000256491"/>
    </source>
</evidence>
<reference evidence="2 3" key="1">
    <citation type="journal article" date="2010" name="Syst. Appl. Microbiol.">
        <title>Four new species of Chryseobacterium from the rhizosphere of coastal sand dune plants, Chryseobacterium elymi sp. nov., Chryseobacterium hagamense sp. nov., Chryseobacterium lathyri sp. nov. and Chryseobacterium rhizosphaerae sp. nov.</title>
        <authorList>
            <person name="Cho S.H."/>
            <person name="Lee K.S."/>
            <person name="Shin D.S."/>
            <person name="Han J.H."/>
            <person name="Park K.S."/>
            <person name="Lee C.H."/>
            <person name="Park K.H."/>
            <person name="Kim S.B."/>
        </authorList>
    </citation>
    <scope>NUCLEOTIDE SEQUENCE [LARGE SCALE GENOMIC DNA]</scope>
    <source>
        <strain evidence="2 3">KCTC 22548</strain>
    </source>
</reference>
<dbReference type="Proteomes" id="UP000256491">
    <property type="component" value="Unassembled WGS sequence"/>
</dbReference>
<evidence type="ECO:0000313" key="2">
    <source>
        <dbReference type="EMBL" id="REC72186.1"/>
    </source>
</evidence>
<gene>
    <name evidence="2" type="ORF">DRF57_19530</name>
</gene>
<name>A0ABX9IFT9_9FLAO</name>
<organism evidence="2 3">
    <name type="scientific">Chryseobacterium rhizosphaerae</name>
    <dbReference type="NCBI Taxonomy" id="395937"/>
    <lineage>
        <taxon>Bacteria</taxon>
        <taxon>Pseudomonadati</taxon>
        <taxon>Bacteroidota</taxon>
        <taxon>Flavobacteriia</taxon>
        <taxon>Flavobacteriales</taxon>
        <taxon>Weeksellaceae</taxon>
        <taxon>Chryseobacterium group</taxon>
        <taxon>Chryseobacterium</taxon>
    </lineage>
</organism>
<keyword evidence="1" id="KW-1133">Transmembrane helix</keyword>
<keyword evidence="1" id="KW-0812">Transmembrane</keyword>
<evidence type="ECO:0000256" key="1">
    <source>
        <dbReference type="SAM" id="Phobius"/>
    </source>
</evidence>
<comment type="caution">
    <text evidence="2">The sequence shown here is derived from an EMBL/GenBank/DDBJ whole genome shotgun (WGS) entry which is preliminary data.</text>
</comment>
<dbReference type="EMBL" id="QNUF01000029">
    <property type="protein sequence ID" value="REC72186.1"/>
    <property type="molecule type" value="Genomic_DNA"/>
</dbReference>
<protein>
    <submittedName>
        <fullName evidence="2">Uncharacterized protein</fullName>
    </submittedName>
</protein>
<accession>A0ABX9IFT9</accession>
<keyword evidence="1" id="KW-0472">Membrane</keyword>
<feature type="transmembrane region" description="Helical" evidence="1">
    <location>
        <begin position="34"/>
        <end position="55"/>
    </location>
</feature>